<proteinExistence type="predicted"/>
<name>D2I6M6_AILME</name>
<feature type="region of interest" description="Disordered" evidence="1">
    <location>
        <begin position="1"/>
        <end position="25"/>
    </location>
</feature>
<reference evidence="2" key="1">
    <citation type="journal article" date="2010" name="Nature">
        <title>The sequence and de novo assembly of the giant panda genome.</title>
        <authorList>
            <person name="Li R."/>
            <person name="Fan W."/>
            <person name="Tian G."/>
            <person name="Zhu H."/>
            <person name="He L."/>
            <person name="Cai J."/>
            <person name="Huang Q."/>
            <person name="Cai Q."/>
            <person name="Li B."/>
            <person name="Bai Y."/>
            <person name="Zhang Z."/>
            <person name="Zhang Y."/>
            <person name="Wang W."/>
            <person name="Li J."/>
            <person name="Wei F."/>
            <person name="Li H."/>
            <person name="Jian M."/>
            <person name="Li J."/>
            <person name="Zhang Z."/>
            <person name="Nielsen R."/>
            <person name="Li D."/>
            <person name="Gu W."/>
            <person name="Yang Z."/>
            <person name="Xuan Z."/>
            <person name="Ryder O.A."/>
            <person name="Leung F.C."/>
            <person name="Zhou Y."/>
            <person name="Cao J."/>
            <person name="Sun X."/>
            <person name="Fu Y."/>
            <person name="Fang X."/>
            <person name="Guo X."/>
            <person name="Wang B."/>
            <person name="Hou R."/>
            <person name="Shen F."/>
            <person name="Mu B."/>
            <person name="Ni P."/>
            <person name="Lin R."/>
            <person name="Qian W."/>
            <person name="Wang G."/>
            <person name="Yu C."/>
            <person name="Nie W."/>
            <person name="Wang J."/>
            <person name="Wu Z."/>
            <person name="Liang H."/>
            <person name="Min J."/>
            <person name="Wu Q."/>
            <person name="Cheng S."/>
            <person name="Ruan J."/>
            <person name="Wang M."/>
            <person name="Shi Z."/>
            <person name="Wen M."/>
            <person name="Liu B."/>
            <person name="Ren X."/>
            <person name="Zheng H."/>
            <person name="Dong D."/>
            <person name="Cook K."/>
            <person name="Shan G."/>
            <person name="Zhang H."/>
            <person name="Kosiol C."/>
            <person name="Xie X."/>
            <person name="Lu Z."/>
            <person name="Zheng H."/>
            <person name="Li Y."/>
            <person name="Steiner C.C."/>
            <person name="Lam T.T."/>
            <person name="Lin S."/>
            <person name="Zhang Q."/>
            <person name="Li G."/>
            <person name="Tian J."/>
            <person name="Gong T."/>
            <person name="Liu H."/>
            <person name="Zhang D."/>
            <person name="Fang L."/>
            <person name="Ye C."/>
            <person name="Zhang J."/>
            <person name="Hu W."/>
            <person name="Xu A."/>
            <person name="Ren Y."/>
            <person name="Zhang G."/>
            <person name="Bruford M.W."/>
            <person name="Li Q."/>
            <person name="Ma L."/>
            <person name="Guo Y."/>
            <person name="An N."/>
            <person name="Hu Y."/>
            <person name="Zheng Y."/>
            <person name="Shi Y."/>
            <person name="Li Z."/>
            <person name="Liu Q."/>
            <person name="Chen Y."/>
            <person name="Zhao J."/>
            <person name="Qu N."/>
            <person name="Zhao S."/>
            <person name="Tian F."/>
            <person name="Wang X."/>
            <person name="Wang H."/>
            <person name="Xu L."/>
            <person name="Liu X."/>
            <person name="Vinar T."/>
            <person name="Wang Y."/>
            <person name="Lam T.W."/>
            <person name="Yiu S.M."/>
            <person name="Liu S."/>
            <person name="Zhang H."/>
            <person name="Li D."/>
            <person name="Huang Y."/>
            <person name="Wang X."/>
            <person name="Yang G."/>
            <person name="Jiang Z."/>
            <person name="Wang J."/>
            <person name="Qin N."/>
            <person name="Li L."/>
            <person name="Li J."/>
            <person name="Bolund L."/>
            <person name="Kristiansen K."/>
            <person name="Wong G.K."/>
            <person name="Olson M."/>
            <person name="Zhang X."/>
            <person name="Li S."/>
            <person name="Yang H."/>
            <person name="Wang J."/>
            <person name="Wang J."/>
        </authorList>
    </citation>
    <scope>NUCLEOTIDE SEQUENCE [LARGE SCALE GENOMIC DNA]</scope>
</reference>
<dbReference type="InParanoid" id="D2I6M6"/>
<sequence>MGLRTAKQMMMRGTKQAPGHQEARASVSSCGYVTAVSPQLTSKLRNGAHVPLARTPDTVLGTYPPVGSDHMAKEPVEDTDPSTLSFNTSDKYPIQDTGLPKAGEHDAITPNRPTDCEVRHQPSDRAQGYNFCYSPLRGSFNPFFEKKHLSVGYTRTVSVRA</sequence>
<gene>
    <name evidence="2" type="ORF">PANDA_021490</name>
</gene>
<dbReference type="PANTHER" id="PTHR28469:SF1">
    <property type="entry name" value="ECTODYSPLASIN-A RECEPTOR-ASSOCIATED ADAPTER PROTEIN"/>
    <property type="match status" value="1"/>
</dbReference>
<dbReference type="AlphaFoldDB" id="D2I6M6"/>
<dbReference type="PANTHER" id="PTHR28469">
    <property type="entry name" value="ECTODYSPLASIN-A RECEPTOR-ASSOCIATED ADAPTER PROTEIN"/>
    <property type="match status" value="1"/>
</dbReference>
<evidence type="ECO:0000313" key="2">
    <source>
        <dbReference type="EMBL" id="EFB26391.1"/>
    </source>
</evidence>
<protein>
    <submittedName>
        <fullName evidence="2">Uncharacterized protein</fullName>
    </submittedName>
</protein>
<dbReference type="EMBL" id="GL195042">
    <property type="protein sequence ID" value="EFB26391.1"/>
    <property type="molecule type" value="Genomic_DNA"/>
</dbReference>
<dbReference type="InterPro" id="IPR039200">
    <property type="entry name" value="EDARADD"/>
</dbReference>
<organism evidence="2">
    <name type="scientific">Ailuropoda melanoleuca</name>
    <name type="common">Giant panda</name>
    <dbReference type="NCBI Taxonomy" id="9646"/>
    <lineage>
        <taxon>Eukaryota</taxon>
        <taxon>Metazoa</taxon>
        <taxon>Chordata</taxon>
        <taxon>Craniata</taxon>
        <taxon>Vertebrata</taxon>
        <taxon>Euteleostomi</taxon>
        <taxon>Mammalia</taxon>
        <taxon>Eutheria</taxon>
        <taxon>Laurasiatheria</taxon>
        <taxon>Carnivora</taxon>
        <taxon>Caniformia</taxon>
        <taxon>Ursidae</taxon>
        <taxon>Ailuropoda</taxon>
    </lineage>
</organism>
<evidence type="ECO:0000256" key="1">
    <source>
        <dbReference type="SAM" id="MobiDB-lite"/>
    </source>
</evidence>
<feature type="region of interest" description="Disordered" evidence="1">
    <location>
        <begin position="55"/>
        <end position="121"/>
    </location>
</feature>
<feature type="compositionally biased region" description="Polar residues" evidence="1">
    <location>
        <begin position="81"/>
        <end position="90"/>
    </location>
</feature>
<accession>D2I6M6</accession>